<feature type="repeat" description="NHL" evidence="2">
    <location>
        <begin position="204"/>
        <end position="234"/>
    </location>
</feature>
<dbReference type="OrthoDB" id="9799230at2"/>
<feature type="repeat" description="NHL" evidence="2">
    <location>
        <begin position="264"/>
        <end position="293"/>
    </location>
</feature>
<dbReference type="PANTHER" id="PTHR24104">
    <property type="entry name" value="E3 UBIQUITIN-PROTEIN LIGASE NHLRC1-RELATED"/>
    <property type="match status" value="1"/>
</dbReference>
<accession>A0A4R9GXT7</accession>
<evidence type="ECO:0000313" key="4">
    <source>
        <dbReference type="Proteomes" id="UP000298097"/>
    </source>
</evidence>
<dbReference type="Pfam" id="PF01436">
    <property type="entry name" value="NHL"/>
    <property type="match status" value="2"/>
</dbReference>
<dbReference type="PANTHER" id="PTHR24104:SF25">
    <property type="entry name" value="PROTEIN LIN-41"/>
    <property type="match status" value="1"/>
</dbReference>
<evidence type="ECO:0008006" key="5">
    <source>
        <dbReference type="Google" id="ProtNLM"/>
    </source>
</evidence>
<keyword evidence="1" id="KW-0677">Repeat</keyword>
<dbReference type="GO" id="GO:0008270">
    <property type="term" value="F:zinc ion binding"/>
    <property type="evidence" value="ECO:0007669"/>
    <property type="project" value="UniProtKB-KW"/>
</dbReference>
<dbReference type="Gene3D" id="2.120.10.30">
    <property type="entry name" value="TolB, C-terminal domain"/>
    <property type="match status" value="1"/>
</dbReference>
<evidence type="ECO:0000256" key="2">
    <source>
        <dbReference type="PROSITE-ProRule" id="PRU00504"/>
    </source>
</evidence>
<evidence type="ECO:0000256" key="1">
    <source>
        <dbReference type="ARBA" id="ARBA00022737"/>
    </source>
</evidence>
<organism evidence="3 4">
    <name type="scientific">Leptospira andrefontaineae</name>
    <dbReference type="NCBI Taxonomy" id="2484976"/>
    <lineage>
        <taxon>Bacteria</taxon>
        <taxon>Pseudomonadati</taxon>
        <taxon>Spirochaetota</taxon>
        <taxon>Spirochaetia</taxon>
        <taxon>Leptospirales</taxon>
        <taxon>Leptospiraceae</taxon>
        <taxon>Leptospira</taxon>
    </lineage>
</organism>
<gene>
    <name evidence="3" type="ORF">EHO65_18010</name>
</gene>
<dbReference type="InterPro" id="IPR050952">
    <property type="entry name" value="TRIM-NHL_E3_ligases"/>
</dbReference>
<dbReference type="SUPFAM" id="SSF101898">
    <property type="entry name" value="NHL repeat"/>
    <property type="match status" value="1"/>
</dbReference>
<dbReference type="AlphaFoldDB" id="A0A4R9GXT7"/>
<dbReference type="InterPro" id="IPR001258">
    <property type="entry name" value="NHL_repeat"/>
</dbReference>
<evidence type="ECO:0000313" key="3">
    <source>
        <dbReference type="EMBL" id="TGK36683.1"/>
    </source>
</evidence>
<sequence>MPGIVPLSQYIKNLLYFICFSLMISCGAISTENPCDPSSNTFLNTQLLKFLLNDTSSTCEVKVAGNSCGIFKNGEAATIVLGQSDFTDNSSFGTAPNQFRSVSGAVMDIQGGLWVTDSYGGPSDARIMHFPAPLYTNANADIILTVNPMEARQIAMDTSGGIWVVAGTTSIGNKVLHFAAGMSSGDTSDIMLGTGASSTTINTLNNPYGVAVGPDNKVWVADYFNNRVVRFSPPFTSSMDADLVIGSNDFTTPGGGAASDTRITSPTGLAVDSAGNLWVSDFGNNRVLRFSPPFSNGMQANMVLGQPNFTSSSGATNQFALTGPNGISIQANGAVWVADTNNGRAVRFSPPFTIGKGADSVLGKPDFTSGFNGTATAENIGSVVSVVAAPCGLWVTDSFNRRALFFP</sequence>
<dbReference type="Proteomes" id="UP000298097">
    <property type="component" value="Unassembled WGS sequence"/>
</dbReference>
<reference evidence="3" key="1">
    <citation type="journal article" date="2019" name="PLoS Negl. Trop. Dis.">
        <title>Revisiting the worldwide diversity of Leptospira species in the environment.</title>
        <authorList>
            <person name="Vincent A.T."/>
            <person name="Schiettekatte O."/>
            <person name="Bourhy P."/>
            <person name="Veyrier F.J."/>
            <person name="Picardeau M."/>
        </authorList>
    </citation>
    <scope>NUCLEOTIDE SEQUENCE [LARGE SCALE GENOMIC DNA]</scope>
    <source>
        <strain evidence="3">201800301</strain>
    </source>
</reference>
<dbReference type="CDD" id="cd05819">
    <property type="entry name" value="NHL"/>
    <property type="match status" value="1"/>
</dbReference>
<name>A0A4R9GXT7_9LEPT</name>
<proteinExistence type="predicted"/>
<dbReference type="EMBL" id="RQEY01000023">
    <property type="protein sequence ID" value="TGK36683.1"/>
    <property type="molecule type" value="Genomic_DNA"/>
</dbReference>
<keyword evidence="4" id="KW-1185">Reference proteome</keyword>
<dbReference type="PROSITE" id="PS51125">
    <property type="entry name" value="NHL"/>
    <property type="match status" value="2"/>
</dbReference>
<comment type="caution">
    <text evidence="3">The sequence shown here is derived from an EMBL/GenBank/DDBJ whole genome shotgun (WGS) entry which is preliminary data.</text>
</comment>
<protein>
    <recommendedName>
        <fullName evidence="5">NHL repeat protein</fullName>
    </recommendedName>
</protein>
<dbReference type="InterPro" id="IPR011042">
    <property type="entry name" value="6-blade_b-propeller_TolB-like"/>
</dbReference>